<gene>
    <name evidence="2" type="ORF">SAMN05216215_106520</name>
</gene>
<accession>A0A1H3SH80</accession>
<dbReference type="PROSITE" id="PS00455">
    <property type="entry name" value="AMP_BINDING"/>
    <property type="match status" value="1"/>
</dbReference>
<name>A0A1H3SH80_9PSEU</name>
<dbReference type="GO" id="GO:0016405">
    <property type="term" value="F:CoA-ligase activity"/>
    <property type="evidence" value="ECO:0007669"/>
    <property type="project" value="TreeGrafter"/>
</dbReference>
<dbReference type="Gene3D" id="3.30.300.30">
    <property type="match status" value="1"/>
</dbReference>
<proteinExistence type="predicted"/>
<evidence type="ECO:0000313" key="3">
    <source>
        <dbReference type="Proteomes" id="UP000199529"/>
    </source>
</evidence>
<dbReference type="CDD" id="cd04433">
    <property type="entry name" value="AFD_class_I"/>
    <property type="match status" value="1"/>
</dbReference>
<feature type="domain" description="AMP-dependent synthetase/ligase" evidence="1">
    <location>
        <begin position="34"/>
        <end position="405"/>
    </location>
</feature>
<keyword evidence="2" id="KW-0436">Ligase</keyword>
<sequence>MIALENIRPDARLPLPARLKLLMDRELGMGNFLDRAAAHNPARDQAFLFAQRPEGEIEAYSLARLLEVRNAYAAWYHAHGVGKGDVVGVHVPEGVDSFLHFLALTSLGAIAALVNGRMKPEVAAEYLGRIGALGVVADGPRLARLRDAGLDTERLTFHTEPTALPTTPAADATHPGVFPYVHADDDLVMVCHTSGTTGPPKAASFGHRQFFLGKRGRLWNFPPAARNRLLTALPQSHSAGISYLMTATLLGLPTLVMADTGGPAVRAAMRRFRPTIVAAFPQTWADLAEIGLDEADAQHVHTWINTGDAAHEAHIKALIRHGRRPGRFRSRPGSRFIDGLGSSEMGMALFRKVSELGSTDYGRCVGTPIKVVRRAVVLDDDGRELGPGRAGRLGVLTPTRTPGYWNNTEQTVKSSFAGYWLTGDVVYRDERGRFIHLDRVPDVIRTSDGPVYSLPLEEAILIGCRFAADCSVIAVGDPRSPGAQVPLAVVRLHPDAEPVADLTASINAALTAAGLSEVHGAVVARDDADFPTGATGKVLKRQLRERFADHLITTNAGRT</sequence>
<dbReference type="OrthoDB" id="4495845at2"/>
<evidence type="ECO:0000259" key="1">
    <source>
        <dbReference type="Pfam" id="PF00501"/>
    </source>
</evidence>
<dbReference type="SUPFAM" id="SSF56801">
    <property type="entry name" value="Acetyl-CoA synthetase-like"/>
    <property type="match status" value="1"/>
</dbReference>
<dbReference type="InterPro" id="IPR000873">
    <property type="entry name" value="AMP-dep_synth/lig_dom"/>
</dbReference>
<organism evidence="2 3">
    <name type="scientific">Saccharopolyspora shandongensis</name>
    <dbReference type="NCBI Taxonomy" id="418495"/>
    <lineage>
        <taxon>Bacteria</taxon>
        <taxon>Bacillati</taxon>
        <taxon>Actinomycetota</taxon>
        <taxon>Actinomycetes</taxon>
        <taxon>Pseudonocardiales</taxon>
        <taxon>Pseudonocardiaceae</taxon>
        <taxon>Saccharopolyspora</taxon>
    </lineage>
</organism>
<dbReference type="InterPro" id="IPR020845">
    <property type="entry name" value="AMP-binding_CS"/>
</dbReference>
<dbReference type="InterPro" id="IPR042099">
    <property type="entry name" value="ANL_N_sf"/>
</dbReference>
<evidence type="ECO:0000313" key="2">
    <source>
        <dbReference type="EMBL" id="SDZ37423.1"/>
    </source>
</evidence>
<keyword evidence="3" id="KW-1185">Reference proteome</keyword>
<dbReference type="AlphaFoldDB" id="A0A1H3SH80"/>
<protein>
    <submittedName>
        <fullName evidence="2">Acyl-CoA synthetase (AMP-forming)/AMP-acid ligase II</fullName>
    </submittedName>
</protein>
<dbReference type="InterPro" id="IPR045851">
    <property type="entry name" value="AMP-bd_C_sf"/>
</dbReference>
<dbReference type="RefSeq" id="WP_093276639.1">
    <property type="nucleotide sequence ID" value="NZ_FNOK01000065.1"/>
</dbReference>
<dbReference type="PANTHER" id="PTHR24096">
    <property type="entry name" value="LONG-CHAIN-FATTY-ACID--COA LIGASE"/>
    <property type="match status" value="1"/>
</dbReference>
<reference evidence="3" key="1">
    <citation type="submission" date="2016-10" db="EMBL/GenBank/DDBJ databases">
        <authorList>
            <person name="Varghese N."/>
            <person name="Submissions S."/>
        </authorList>
    </citation>
    <scope>NUCLEOTIDE SEQUENCE [LARGE SCALE GENOMIC DNA]</scope>
    <source>
        <strain evidence="3">CGMCC 4.3530</strain>
    </source>
</reference>
<dbReference type="STRING" id="418495.SAMN05216215_106520"/>
<dbReference type="EMBL" id="FNOK01000065">
    <property type="protein sequence ID" value="SDZ37423.1"/>
    <property type="molecule type" value="Genomic_DNA"/>
</dbReference>
<dbReference type="Proteomes" id="UP000199529">
    <property type="component" value="Unassembled WGS sequence"/>
</dbReference>
<dbReference type="Pfam" id="PF00501">
    <property type="entry name" value="AMP-binding"/>
    <property type="match status" value="1"/>
</dbReference>
<dbReference type="Gene3D" id="3.40.50.12780">
    <property type="entry name" value="N-terminal domain of ligase-like"/>
    <property type="match status" value="1"/>
</dbReference>